<dbReference type="InterPro" id="IPR014284">
    <property type="entry name" value="RNA_pol_sigma-70_dom"/>
</dbReference>
<evidence type="ECO:0000256" key="3">
    <source>
        <dbReference type="ARBA" id="ARBA00023082"/>
    </source>
</evidence>
<dbReference type="NCBIfam" id="NF009198">
    <property type="entry name" value="PRK12546.1"/>
    <property type="match status" value="1"/>
</dbReference>
<keyword evidence="4 6" id="KW-0238">DNA-binding</keyword>
<dbReference type="Pfam" id="PF04542">
    <property type="entry name" value="Sigma70_r2"/>
    <property type="match status" value="1"/>
</dbReference>
<dbReference type="InterPro" id="IPR007627">
    <property type="entry name" value="RNA_pol_sigma70_r2"/>
</dbReference>
<evidence type="ECO:0000256" key="1">
    <source>
        <dbReference type="ARBA" id="ARBA00010641"/>
    </source>
</evidence>
<evidence type="ECO:0000256" key="7">
    <source>
        <dbReference type="SAM" id="MobiDB-lite"/>
    </source>
</evidence>
<dbReference type="SUPFAM" id="SSF88946">
    <property type="entry name" value="Sigma2 domain of RNA polymerase sigma factors"/>
    <property type="match status" value="1"/>
</dbReference>
<evidence type="ECO:0000259" key="9">
    <source>
        <dbReference type="Pfam" id="PF08281"/>
    </source>
</evidence>
<comment type="caution">
    <text evidence="10">The sequence shown here is derived from an EMBL/GenBank/DDBJ whole genome shotgun (WGS) entry which is preliminary data.</text>
</comment>
<gene>
    <name evidence="10" type="ORF">FHG71_08695</name>
</gene>
<dbReference type="InterPro" id="IPR000838">
    <property type="entry name" value="RNA_pol_sigma70_ECF_CS"/>
</dbReference>
<name>A0A5C4NCL2_9RHOB</name>
<evidence type="ECO:0000256" key="6">
    <source>
        <dbReference type="RuleBase" id="RU000716"/>
    </source>
</evidence>
<dbReference type="AlphaFoldDB" id="A0A5C4NCL2"/>
<comment type="similarity">
    <text evidence="1 6">Belongs to the sigma-70 factor family. ECF subfamily.</text>
</comment>
<accession>A0A5C4NCL2</accession>
<dbReference type="EMBL" id="VDFV01000008">
    <property type="protein sequence ID" value="TNC72453.1"/>
    <property type="molecule type" value="Genomic_DNA"/>
</dbReference>
<dbReference type="RefSeq" id="WP_139081236.1">
    <property type="nucleotide sequence ID" value="NZ_VDFV01000008.1"/>
</dbReference>
<sequence length="221" mass="23418">MRDSQVTGGPGGTANTPGTPSARGVFAGSSGGALPAGARDPRDELPEHLGALRAFAISLTRNVAAADDLVQDTIVKAWTNLDKFQPGSNLRAWLFTILRNTFYSDKRKTRREVADPEGIYAAALCEKPSHDGRLALADFRRAFDQLSPEHREVLILVGASGFAYEEASVMMGVAVGTVKSRANRARARLAEMLGLEEGEELLSGVDGPTLAVLGKSGVRAA</sequence>
<dbReference type="GO" id="GO:0003677">
    <property type="term" value="F:DNA binding"/>
    <property type="evidence" value="ECO:0007669"/>
    <property type="project" value="UniProtKB-KW"/>
</dbReference>
<proteinExistence type="inferred from homology"/>
<dbReference type="PANTHER" id="PTHR43133">
    <property type="entry name" value="RNA POLYMERASE ECF-TYPE SIGMA FACTO"/>
    <property type="match status" value="1"/>
</dbReference>
<feature type="domain" description="RNA polymerase sigma factor 70 region 4 type 2" evidence="9">
    <location>
        <begin position="138"/>
        <end position="189"/>
    </location>
</feature>
<dbReference type="SUPFAM" id="SSF88659">
    <property type="entry name" value="Sigma3 and sigma4 domains of RNA polymerase sigma factors"/>
    <property type="match status" value="1"/>
</dbReference>
<dbReference type="PROSITE" id="PS01063">
    <property type="entry name" value="SIGMA70_ECF"/>
    <property type="match status" value="1"/>
</dbReference>
<dbReference type="NCBIfam" id="TIGR02937">
    <property type="entry name" value="sigma70-ECF"/>
    <property type="match status" value="1"/>
</dbReference>
<evidence type="ECO:0000259" key="8">
    <source>
        <dbReference type="Pfam" id="PF04542"/>
    </source>
</evidence>
<dbReference type="PANTHER" id="PTHR43133:SF25">
    <property type="entry name" value="RNA POLYMERASE SIGMA FACTOR RFAY-RELATED"/>
    <property type="match status" value="1"/>
</dbReference>
<dbReference type="GO" id="GO:0016987">
    <property type="term" value="F:sigma factor activity"/>
    <property type="evidence" value="ECO:0007669"/>
    <property type="project" value="UniProtKB-KW"/>
</dbReference>
<dbReference type="InterPro" id="IPR039425">
    <property type="entry name" value="RNA_pol_sigma-70-like"/>
</dbReference>
<dbReference type="Pfam" id="PF08281">
    <property type="entry name" value="Sigma70_r4_2"/>
    <property type="match status" value="1"/>
</dbReference>
<dbReference type="InterPro" id="IPR013249">
    <property type="entry name" value="RNA_pol_sigma70_r4_t2"/>
</dbReference>
<dbReference type="InterPro" id="IPR013324">
    <property type="entry name" value="RNA_pol_sigma_r3/r4-like"/>
</dbReference>
<feature type="domain" description="RNA polymerase sigma-70 region 2" evidence="8">
    <location>
        <begin position="47"/>
        <end position="111"/>
    </location>
</feature>
<evidence type="ECO:0000256" key="4">
    <source>
        <dbReference type="ARBA" id="ARBA00023125"/>
    </source>
</evidence>
<keyword evidence="2 6" id="KW-0805">Transcription regulation</keyword>
<dbReference type="Proteomes" id="UP000305709">
    <property type="component" value="Unassembled WGS sequence"/>
</dbReference>
<evidence type="ECO:0000256" key="2">
    <source>
        <dbReference type="ARBA" id="ARBA00023015"/>
    </source>
</evidence>
<dbReference type="InterPro" id="IPR036388">
    <property type="entry name" value="WH-like_DNA-bd_sf"/>
</dbReference>
<dbReference type="InterPro" id="IPR013325">
    <property type="entry name" value="RNA_pol_sigma_r2"/>
</dbReference>
<dbReference type="Gene3D" id="1.10.10.10">
    <property type="entry name" value="Winged helix-like DNA-binding domain superfamily/Winged helix DNA-binding domain"/>
    <property type="match status" value="1"/>
</dbReference>
<evidence type="ECO:0000256" key="5">
    <source>
        <dbReference type="ARBA" id="ARBA00023163"/>
    </source>
</evidence>
<dbReference type="OrthoDB" id="9803470at2"/>
<organism evidence="10 11">
    <name type="scientific">Rubellimicrobium roseum</name>
    <dbReference type="NCBI Taxonomy" id="687525"/>
    <lineage>
        <taxon>Bacteria</taxon>
        <taxon>Pseudomonadati</taxon>
        <taxon>Pseudomonadota</taxon>
        <taxon>Alphaproteobacteria</taxon>
        <taxon>Rhodobacterales</taxon>
        <taxon>Roseobacteraceae</taxon>
        <taxon>Rubellimicrobium</taxon>
    </lineage>
</organism>
<evidence type="ECO:0000313" key="10">
    <source>
        <dbReference type="EMBL" id="TNC72453.1"/>
    </source>
</evidence>
<evidence type="ECO:0000313" key="11">
    <source>
        <dbReference type="Proteomes" id="UP000305709"/>
    </source>
</evidence>
<reference evidence="10 11" key="1">
    <citation type="submission" date="2019-06" db="EMBL/GenBank/DDBJ databases">
        <authorList>
            <person name="Jiang L."/>
        </authorList>
    </citation>
    <scope>NUCLEOTIDE SEQUENCE [LARGE SCALE GENOMIC DNA]</scope>
    <source>
        <strain evidence="10 11">YIM 48858</strain>
    </source>
</reference>
<dbReference type="CDD" id="cd06171">
    <property type="entry name" value="Sigma70_r4"/>
    <property type="match status" value="1"/>
</dbReference>
<keyword evidence="5 6" id="KW-0804">Transcription</keyword>
<feature type="region of interest" description="Disordered" evidence="7">
    <location>
        <begin position="1"/>
        <end position="42"/>
    </location>
</feature>
<protein>
    <recommendedName>
        <fullName evidence="6">RNA polymerase sigma factor</fullName>
    </recommendedName>
</protein>
<dbReference type="GO" id="GO:0006352">
    <property type="term" value="P:DNA-templated transcription initiation"/>
    <property type="evidence" value="ECO:0007669"/>
    <property type="project" value="InterPro"/>
</dbReference>
<keyword evidence="3 6" id="KW-0731">Sigma factor</keyword>
<dbReference type="Gene3D" id="1.10.1740.10">
    <property type="match status" value="1"/>
</dbReference>
<keyword evidence="11" id="KW-1185">Reference proteome</keyword>